<comment type="caution">
    <text evidence="4">The sequence shown here is derived from an EMBL/GenBank/DDBJ whole genome shotgun (WGS) entry which is preliminary data.</text>
</comment>
<keyword evidence="2" id="KW-0812">Transmembrane</keyword>
<evidence type="ECO:0000313" key="5">
    <source>
        <dbReference type="EMBL" id="CAF3998629.1"/>
    </source>
</evidence>
<organism evidence="4 6">
    <name type="scientific">Rotaria magnacalcarata</name>
    <dbReference type="NCBI Taxonomy" id="392030"/>
    <lineage>
        <taxon>Eukaryota</taxon>
        <taxon>Metazoa</taxon>
        <taxon>Spiralia</taxon>
        <taxon>Gnathifera</taxon>
        <taxon>Rotifera</taxon>
        <taxon>Eurotatoria</taxon>
        <taxon>Bdelloidea</taxon>
        <taxon>Philodinida</taxon>
        <taxon>Philodinidae</taxon>
        <taxon>Rotaria</taxon>
    </lineage>
</organism>
<protein>
    <recommendedName>
        <fullName evidence="3">Alpha/beta hydrolase fold-3 domain-containing protein</fullName>
    </recommendedName>
</protein>
<name>A0A815H610_9BILA</name>
<dbReference type="InterPro" id="IPR050300">
    <property type="entry name" value="GDXG_lipolytic_enzyme"/>
</dbReference>
<evidence type="ECO:0000313" key="4">
    <source>
        <dbReference type="EMBL" id="CAF1346764.1"/>
    </source>
</evidence>
<gene>
    <name evidence="5" type="ORF">BYL167_LOCUS13559</name>
    <name evidence="4" type="ORF">CJN711_LOCUS19212</name>
</gene>
<keyword evidence="1" id="KW-0378">Hydrolase</keyword>
<dbReference type="Gene3D" id="3.40.50.1820">
    <property type="entry name" value="alpha/beta hydrolase"/>
    <property type="match status" value="1"/>
</dbReference>
<evidence type="ECO:0000259" key="3">
    <source>
        <dbReference type="Pfam" id="PF07859"/>
    </source>
</evidence>
<dbReference type="EMBL" id="CAJNOV010008993">
    <property type="protein sequence ID" value="CAF1346764.1"/>
    <property type="molecule type" value="Genomic_DNA"/>
</dbReference>
<evidence type="ECO:0000313" key="6">
    <source>
        <dbReference type="Proteomes" id="UP000663855"/>
    </source>
</evidence>
<dbReference type="PANTHER" id="PTHR48081">
    <property type="entry name" value="AB HYDROLASE SUPERFAMILY PROTEIN C4A8.06C"/>
    <property type="match status" value="1"/>
</dbReference>
<feature type="transmembrane region" description="Helical" evidence="2">
    <location>
        <begin position="7"/>
        <end position="29"/>
    </location>
</feature>
<reference evidence="4" key="1">
    <citation type="submission" date="2021-02" db="EMBL/GenBank/DDBJ databases">
        <authorList>
            <person name="Nowell W R."/>
        </authorList>
    </citation>
    <scope>NUCLEOTIDE SEQUENCE</scope>
</reference>
<dbReference type="Proteomes" id="UP000681967">
    <property type="component" value="Unassembled WGS sequence"/>
</dbReference>
<dbReference type="EMBL" id="CAJOBH010004674">
    <property type="protein sequence ID" value="CAF3998629.1"/>
    <property type="molecule type" value="Genomic_DNA"/>
</dbReference>
<accession>A0A815H610</accession>
<dbReference type="InterPro" id="IPR029058">
    <property type="entry name" value="AB_hydrolase_fold"/>
</dbReference>
<keyword evidence="2" id="KW-1133">Transmembrane helix</keyword>
<dbReference type="InterPro" id="IPR013094">
    <property type="entry name" value="AB_hydrolase_3"/>
</dbReference>
<dbReference type="AlphaFoldDB" id="A0A815H610"/>
<dbReference type="PANTHER" id="PTHR48081:SF8">
    <property type="entry name" value="ALPHA_BETA HYDROLASE FOLD-3 DOMAIN-CONTAINING PROTEIN-RELATED"/>
    <property type="match status" value="1"/>
</dbReference>
<dbReference type="Proteomes" id="UP000663855">
    <property type="component" value="Unassembled WGS sequence"/>
</dbReference>
<evidence type="ECO:0000256" key="1">
    <source>
        <dbReference type="ARBA" id="ARBA00022801"/>
    </source>
</evidence>
<sequence>MAFFNCLFSIVKKLTILAVLVAIVIPIYYNSTNPKYLGLRLLHSLISIKNTFVSDADRPMLSPEYRAFESMLRRRPLFQIDPNLDPLELAKNIRASFPLDTIMPRSSSCHVDKHAYENEGHTVDAHWIHHERAKPKLDADKIIIYLHGGGYIVGDVQAYSGFECHLSRLFNVTVIHLEYRLVPEHPLPAAVDDALTLYRALLHGGIPASRLAIMGDSAGGGLTLLTIQALLARQLPIPRAAVTMSPWADFSASGQSYTRNRFTDLMIRAESIAWGVQRVLGPNHEQIPRDDPSYSPLFGSFKGFPPLYITVGTAEILEDDAKGVANKARAEEVDITLEIGQNLMHVHPLFVNYFPEARDTLDNIRRWLEPKFR</sequence>
<dbReference type="SUPFAM" id="SSF53474">
    <property type="entry name" value="alpha/beta-Hydrolases"/>
    <property type="match status" value="1"/>
</dbReference>
<feature type="domain" description="Alpha/beta hydrolase fold-3" evidence="3">
    <location>
        <begin position="143"/>
        <end position="346"/>
    </location>
</feature>
<dbReference type="Pfam" id="PF07859">
    <property type="entry name" value="Abhydrolase_3"/>
    <property type="match status" value="1"/>
</dbReference>
<keyword evidence="2" id="KW-0472">Membrane</keyword>
<dbReference type="GO" id="GO:0016787">
    <property type="term" value="F:hydrolase activity"/>
    <property type="evidence" value="ECO:0007669"/>
    <property type="project" value="UniProtKB-KW"/>
</dbReference>
<proteinExistence type="predicted"/>
<evidence type="ECO:0000256" key="2">
    <source>
        <dbReference type="SAM" id="Phobius"/>
    </source>
</evidence>